<proteinExistence type="predicted"/>
<dbReference type="Pfam" id="PF02297">
    <property type="entry name" value="COX6B"/>
    <property type="match status" value="1"/>
</dbReference>
<protein>
    <submittedName>
        <fullName evidence="4">Cytochrome c oxidase subunit 6B</fullName>
    </submittedName>
</protein>
<dbReference type="GO" id="GO:0005739">
    <property type="term" value="C:mitochondrion"/>
    <property type="evidence" value="ECO:0007669"/>
    <property type="project" value="UniProtKB-SubCell"/>
</dbReference>
<accession>A0A0F7V4Y2</accession>
<sequence length="191" mass="22030">METPTLFREKTAVFHALPRAPRAQRLALTPSGVGTPLVSPSGPNRVTPLFFFSHQCSKSLLGVFCSFLVFSLLRRRSPATLPFFVVKMTDSNTNPALKFQRSVEELTSQNPHTDDPRSMQFNQMNTCSLRYAMFARCAKELGDDHTRCKYQFYRAQVACPIEQIELWEDYRQKGTCHFDLLPEFSTRHMWQ</sequence>
<reference evidence="4" key="1">
    <citation type="journal article" date="2015" name="PLoS ONE">
        <title>Comprehensive Evaluation of Toxoplasma gondii VEG and Neospora caninum LIV Genomes with Tachyzoite Stage Transcriptome and Proteome Defines Novel Transcript Features.</title>
        <authorList>
            <person name="Ramaprasad A."/>
            <person name="Mourier T."/>
            <person name="Naeem R."/>
            <person name="Malas T.B."/>
            <person name="Moussa E."/>
            <person name="Panigrahi A."/>
            <person name="Vermont S.J."/>
            <person name="Otto T.D."/>
            <person name="Wastling J."/>
            <person name="Pain A."/>
        </authorList>
    </citation>
    <scope>NUCLEOTIDE SEQUENCE</scope>
    <source>
        <strain evidence="4">VEG</strain>
    </source>
</reference>
<dbReference type="Gene3D" id="1.10.10.140">
    <property type="entry name" value="Cytochrome c oxidase, subunit VIb"/>
    <property type="match status" value="1"/>
</dbReference>
<evidence type="ECO:0000256" key="2">
    <source>
        <dbReference type="ARBA" id="ARBA00023128"/>
    </source>
</evidence>
<dbReference type="AlphaFoldDB" id="A0A0F7V4Y2"/>
<dbReference type="InterPro" id="IPR048280">
    <property type="entry name" value="COX6B-like"/>
</dbReference>
<keyword evidence="3" id="KW-1015">Disulfide bond</keyword>
<comment type="subcellular location">
    <subcellularLocation>
        <location evidence="1">Mitochondrion</location>
    </subcellularLocation>
</comment>
<dbReference type="EMBL" id="LN714499">
    <property type="protein sequence ID" value="CEL76277.1"/>
    <property type="molecule type" value="Genomic_DNA"/>
</dbReference>
<gene>
    <name evidence="4" type="ORF">BN1205_107860</name>
</gene>
<evidence type="ECO:0000256" key="3">
    <source>
        <dbReference type="ARBA" id="ARBA00023157"/>
    </source>
</evidence>
<organism evidence="4">
    <name type="scientific">Toxoplasma gondii (strain ATCC 50861 / VEG)</name>
    <dbReference type="NCBI Taxonomy" id="432359"/>
    <lineage>
        <taxon>Eukaryota</taxon>
        <taxon>Sar</taxon>
        <taxon>Alveolata</taxon>
        <taxon>Apicomplexa</taxon>
        <taxon>Conoidasida</taxon>
        <taxon>Coccidia</taxon>
        <taxon>Eucoccidiorida</taxon>
        <taxon>Eimeriorina</taxon>
        <taxon>Sarcocystidae</taxon>
        <taxon>Toxoplasma</taxon>
    </lineage>
</organism>
<name>A0A0F7V4Y2_TOXGV</name>
<dbReference type="InterPro" id="IPR036549">
    <property type="entry name" value="CX6/COA6-like_sf"/>
</dbReference>
<dbReference type="SUPFAM" id="SSF47694">
    <property type="entry name" value="Cytochrome c oxidase subunit h"/>
    <property type="match status" value="1"/>
</dbReference>
<keyword evidence="2" id="KW-0496">Mitochondrion</keyword>
<evidence type="ECO:0000256" key="1">
    <source>
        <dbReference type="ARBA" id="ARBA00004173"/>
    </source>
</evidence>
<evidence type="ECO:0000313" key="4">
    <source>
        <dbReference type="EMBL" id="CEL76277.1"/>
    </source>
</evidence>